<dbReference type="InterPro" id="IPR027304">
    <property type="entry name" value="Trigger_fact/SurA_dom_sf"/>
</dbReference>
<dbReference type="PANTHER" id="PTHR47245">
    <property type="entry name" value="PEPTIDYLPROLYL ISOMERASE"/>
    <property type="match status" value="1"/>
</dbReference>
<dbReference type="SUPFAM" id="SSF109998">
    <property type="entry name" value="Triger factor/SurA peptide-binding domain-like"/>
    <property type="match status" value="1"/>
</dbReference>
<reference evidence="3" key="1">
    <citation type="journal article" date="2013" name="Stand. Genomic Sci.">
        <title>Complete genome sequence of the halophilic bacterium Spirochaeta africana type strain (Z-7692(T)) from the alkaline Lake Magadi in the East African Rift.</title>
        <authorList>
            <person name="Liolos K."/>
            <person name="Abt B."/>
            <person name="Scheuner C."/>
            <person name="Teshima H."/>
            <person name="Held B."/>
            <person name="Lapidus A."/>
            <person name="Nolan M."/>
            <person name="Lucas S."/>
            <person name="Deshpande S."/>
            <person name="Cheng J.F."/>
            <person name="Tapia R."/>
            <person name="Goodwin L.A."/>
            <person name="Pitluck S."/>
            <person name="Pagani I."/>
            <person name="Ivanova N."/>
            <person name="Mavromatis K."/>
            <person name="Mikhailova N."/>
            <person name="Huntemann M."/>
            <person name="Pati A."/>
            <person name="Chen A."/>
            <person name="Palaniappan K."/>
            <person name="Land M."/>
            <person name="Rohde M."/>
            <person name="Tindall B.J."/>
            <person name="Detter J.C."/>
            <person name="Goker M."/>
            <person name="Bristow J."/>
            <person name="Eisen J.A."/>
            <person name="Markowitz V."/>
            <person name="Hugenholtz P."/>
            <person name="Woyke T."/>
            <person name="Klenk H.P."/>
            <person name="Kyrpides N.C."/>
        </authorList>
    </citation>
    <scope>NUCLEOTIDE SEQUENCE</scope>
    <source>
        <strain evidence="3">ATCC 700263 / DSM 8902 / Z-7692</strain>
    </source>
</reference>
<dbReference type="AlphaFoldDB" id="H9ULS8"/>
<dbReference type="Gene3D" id="1.10.4030.10">
    <property type="entry name" value="Porin chaperone SurA, peptide-binding domain"/>
    <property type="match status" value="1"/>
</dbReference>
<evidence type="ECO:0000313" key="3">
    <source>
        <dbReference type="Proteomes" id="UP000007383"/>
    </source>
</evidence>
<dbReference type="RefSeq" id="WP_014456453.1">
    <property type="nucleotide sequence ID" value="NC_017098.1"/>
</dbReference>
<keyword evidence="1" id="KW-1133">Transmembrane helix</keyword>
<dbReference type="STRING" id="889378.Spiaf_2440"/>
<dbReference type="Proteomes" id="UP000007383">
    <property type="component" value="Chromosome"/>
</dbReference>
<dbReference type="eggNOG" id="COG0760">
    <property type="taxonomic scope" value="Bacteria"/>
</dbReference>
<dbReference type="KEGG" id="sfc:Spiaf_2440"/>
<proteinExistence type="predicted"/>
<keyword evidence="1" id="KW-0472">Membrane</keyword>
<accession>H9ULS8</accession>
<protein>
    <submittedName>
        <fullName evidence="2">SurA-like protein</fullName>
    </submittedName>
</protein>
<gene>
    <name evidence="2" type="ordered locus">Spiaf_2440</name>
</gene>
<name>H9ULS8_SPIAZ</name>
<dbReference type="PATRIC" id="fig|889378.3.peg.2416"/>
<dbReference type="PANTHER" id="PTHR47245:SF2">
    <property type="entry name" value="PEPTIDYL-PROLYL CIS-TRANS ISOMERASE HP_0175-RELATED"/>
    <property type="match status" value="1"/>
</dbReference>
<dbReference type="InterPro" id="IPR050245">
    <property type="entry name" value="PrsA_foldase"/>
</dbReference>
<dbReference type="HOGENOM" id="CLU_1037896_0_0_12"/>
<dbReference type="Pfam" id="PF13624">
    <property type="entry name" value="SurA_N_3"/>
    <property type="match status" value="1"/>
</dbReference>
<evidence type="ECO:0000256" key="1">
    <source>
        <dbReference type="SAM" id="Phobius"/>
    </source>
</evidence>
<feature type="transmembrane region" description="Helical" evidence="1">
    <location>
        <begin position="21"/>
        <end position="43"/>
    </location>
</feature>
<dbReference type="EMBL" id="CP003282">
    <property type="protein sequence ID" value="AFG38471.1"/>
    <property type="molecule type" value="Genomic_DNA"/>
</dbReference>
<evidence type="ECO:0000313" key="2">
    <source>
        <dbReference type="EMBL" id="AFG38471.1"/>
    </source>
</evidence>
<sequence length="268" mass="29944">MSTTQSDAPEKKRFSLSKLTVYLGSAALLLGGVAIGFAGGALLGSGDAATPQPADDGFAQARPQLEQQLIQEREREAFSNHLDQLRADGDIQTYPERIDGGDAGTVIAVVNGSDILLADYQPLEAQQIQAMTSQGLDPDSEEMREMIDQQRPQLIDHFITRTLLMQQVAQEGITIGDDQIDEQIAVYSQQFGSEEALYEQLDQVGLSREQFYAEIREELAVQEYIEAFLDTALSDADLEFSEEELREMYEMQQQMQQQQMQQQMPQQP</sequence>
<keyword evidence="3" id="KW-1185">Reference proteome</keyword>
<organism evidence="2 3">
    <name type="scientific">Spirochaeta africana (strain ATCC 700263 / DSM 8902 / Z-7692)</name>
    <dbReference type="NCBI Taxonomy" id="889378"/>
    <lineage>
        <taxon>Bacteria</taxon>
        <taxon>Pseudomonadati</taxon>
        <taxon>Spirochaetota</taxon>
        <taxon>Spirochaetia</taxon>
        <taxon>Spirochaetales</taxon>
        <taxon>Spirochaetaceae</taxon>
        <taxon>Spirochaeta</taxon>
    </lineage>
</organism>
<keyword evidence="1" id="KW-0812">Transmembrane</keyword>